<name>A0A3A8L0B5_9BACT</name>
<feature type="region of interest" description="Disordered" evidence="1">
    <location>
        <begin position="1"/>
        <end position="68"/>
    </location>
</feature>
<proteinExistence type="predicted"/>
<protein>
    <submittedName>
        <fullName evidence="2">Uncharacterized protein</fullName>
    </submittedName>
</protein>
<evidence type="ECO:0000313" key="3">
    <source>
        <dbReference type="Proteomes" id="UP000268313"/>
    </source>
</evidence>
<accession>A0A3A8L0B5</accession>
<keyword evidence="3" id="KW-1185">Reference proteome</keyword>
<organism evidence="2 3">
    <name type="scientific">Corallococcus carmarthensis</name>
    <dbReference type="NCBI Taxonomy" id="2316728"/>
    <lineage>
        <taxon>Bacteria</taxon>
        <taxon>Pseudomonadati</taxon>
        <taxon>Myxococcota</taxon>
        <taxon>Myxococcia</taxon>
        <taxon>Myxococcales</taxon>
        <taxon>Cystobacterineae</taxon>
        <taxon>Myxococcaceae</taxon>
        <taxon>Corallococcus</taxon>
    </lineage>
</organism>
<feature type="compositionally biased region" description="Pro residues" evidence="1">
    <location>
        <begin position="59"/>
        <end position="68"/>
    </location>
</feature>
<sequence>MMNHQVPSEQLPLPYHPLNDLPDKPPPGPVGIRLAPNTVATPDPIEKPQSDLSDHPDKPPPGNAGPLS</sequence>
<dbReference type="AlphaFoldDB" id="A0A3A8L0B5"/>
<dbReference type="RefSeq" id="WP_120600521.1">
    <property type="nucleotide sequence ID" value="NZ_JABFJX010000002.1"/>
</dbReference>
<dbReference type="EMBL" id="RAWE01000001">
    <property type="protein sequence ID" value="RKH07932.1"/>
    <property type="molecule type" value="Genomic_DNA"/>
</dbReference>
<evidence type="ECO:0000313" key="2">
    <source>
        <dbReference type="EMBL" id="RKH07932.1"/>
    </source>
</evidence>
<dbReference type="OrthoDB" id="9893582at2"/>
<feature type="compositionally biased region" description="Basic and acidic residues" evidence="1">
    <location>
        <begin position="44"/>
        <end position="58"/>
    </location>
</feature>
<dbReference type="Proteomes" id="UP000268313">
    <property type="component" value="Unassembled WGS sequence"/>
</dbReference>
<reference evidence="3" key="1">
    <citation type="submission" date="2018-09" db="EMBL/GenBank/DDBJ databases">
        <authorList>
            <person name="Livingstone P.G."/>
            <person name="Whitworth D.E."/>
        </authorList>
    </citation>
    <scope>NUCLEOTIDE SEQUENCE [LARGE SCALE GENOMIC DNA]</scope>
    <source>
        <strain evidence="3">CA043D</strain>
    </source>
</reference>
<gene>
    <name evidence="2" type="ORF">D7X32_00650</name>
</gene>
<evidence type="ECO:0000256" key="1">
    <source>
        <dbReference type="SAM" id="MobiDB-lite"/>
    </source>
</evidence>
<comment type="caution">
    <text evidence="2">The sequence shown here is derived from an EMBL/GenBank/DDBJ whole genome shotgun (WGS) entry which is preliminary data.</text>
</comment>